<dbReference type="RefSeq" id="XP_017786723.1">
    <property type="nucleotide sequence ID" value="XM_017931234.1"/>
</dbReference>
<evidence type="ECO:0000313" key="4">
    <source>
        <dbReference type="Proteomes" id="UP000695000"/>
    </source>
</evidence>
<organism evidence="4 5">
    <name type="scientific">Nicrophorus vespilloides</name>
    <name type="common">Boreal carrion beetle</name>
    <dbReference type="NCBI Taxonomy" id="110193"/>
    <lineage>
        <taxon>Eukaryota</taxon>
        <taxon>Metazoa</taxon>
        <taxon>Ecdysozoa</taxon>
        <taxon>Arthropoda</taxon>
        <taxon>Hexapoda</taxon>
        <taxon>Insecta</taxon>
        <taxon>Pterygota</taxon>
        <taxon>Neoptera</taxon>
        <taxon>Endopterygota</taxon>
        <taxon>Coleoptera</taxon>
        <taxon>Polyphaga</taxon>
        <taxon>Staphyliniformia</taxon>
        <taxon>Silphidae</taxon>
        <taxon>Nicrophorinae</taxon>
        <taxon>Nicrophorus</taxon>
    </lineage>
</organism>
<dbReference type="GeneID" id="108569616"/>
<evidence type="ECO:0000313" key="5">
    <source>
        <dbReference type="RefSeq" id="XP_017786723.1"/>
    </source>
</evidence>
<reference evidence="5" key="1">
    <citation type="submission" date="2025-08" db="UniProtKB">
        <authorList>
            <consortium name="RefSeq"/>
        </authorList>
    </citation>
    <scope>IDENTIFICATION</scope>
    <source>
        <tissue evidence="5">Whole Larva</tissue>
    </source>
</reference>
<accession>A0ABM1NIS3</accession>
<protein>
    <recommendedName>
        <fullName evidence="2">Protein LTV1 homolog</fullName>
    </recommendedName>
</protein>
<dbReference type="PANTHER" id="PTHR21531:SF0">
    <property type="entry name" value="PROTEIN LTV1 HOMOLOG"/>
    <property type="match status" value="1"/>
</dbReference>
<dbReference type="InterPro" id="IPR007307">
    <property type="entry name" value="Ltv1"/>
</dbReference>
<evidence type="ECO:0000256" key="2">
    <source>
        <dbReference type="ARBA" id="ARBA00021561"/>
    </source>
</evidence>
<dbReference type="PANTHER" id="PTHR21531">
    <property type="entry name" value="LOW-TEMPERATURE VIABILITY PROTEIN LTV1-RELATED"/>
    <property type="match status" value="1"/>
</dbReference>
<name>A0ABM1NIS3_NICVS</name>
<evidence type="ECO:0000256" key="1">
    <source>
        <dbReference type="ARBA" id="ARBA00009078"/>
    </source>
</evidence>
<feature type="region of interest" description="Disordered" evidence="3">
    <location>
        <begin position="19"/>
        <end position="57"/>
    </location>
</feature>
<gene>
    <name evidence="5" type="primary">LOC108569616</name>
</gene>
<evidence type="ECO:0000256" key="3">
    <source>
        <dbReference type="SAM" id="MobiDB-lite"/>
    </source>
</evidence>
<feature type="compositionally biased region" description="Basic and acidic residues" evidence="3">
    <location>
        <begin position="44"/>
        <end position="57"/>
    </location>
</feature>
<proteinExistence type="inferred from homology"/>
<comment type="similarity">
    <text evidence="1">Belongs to the LTV1 family.</text>
</comment>
<dbReference type="Pfam" id="PF04180">
    <property type="entry name" value="LTV"/>
    <property type="match status" value="2"/>
</dbReference>
<dbReference type="Proteomes" id="UP000695000">
    <property type="component" value="Unplaced"/>
</dbReference>
<keyword evidence="4" id="KW-1185">Reference proteome</keyword>
<sequence>MPKKKFIDKKNSVSFHLVHRSQQDPLTADENAPQRVLLPVNDQSKAKQPEKRKEEQQKFGVFFDDDYNYLQHLRTVDRTAEWVEIEKPENQKPKAPETSKLNLPSSVFASTVEEDVGLLNKAAPESGLRLDLDPDIVAAMDEDFDFDDPDNELEDDFMDLANADGSGSEYYDDEDGEVSSNFSDEEMDEVGSMDGPQFTFKDEETKSRFTEYSMTSSVMRRNEQLTLLDNKFEKMFAGYDENEIGALDCDEIEGYVPENDDILLQYADEFQNLNRKEQLDKEKVLTRTLEALDKEDDDDLELVDIVMPPKEKWDCESILSTYSNIYNHPKLISEPRKIRINPRTGIPIDVLDSNKLTAKALSKLNQENEGFNSRGPTSVAAQSIISTLSTLSIRPKGENAEERKERKKLLKDYRRERRIEKKVNTEAFKEEAKRQVKININNKNNVQGNRIL</sequence>